<dbReference type="OrthoDB" id="10663749at2759"/>
<name>A0A1W0WBL9_HYPEX</name>
<feature type="transmembrane region" description="Helical" evidence="2">
    <location>
        <begin position="58"/>
        <end position="80"/>
    </location>
</feature>
<evidence type="ECO:0000256" key="1">
    <source>
        <dbReference type="SAM" id="MobiDB-lite"/>
    </source>
</evidence>
<dbReference type="Proteomes" id="UP000192578">
    <property type="component" value="Unassembled WGS sequence"/>
</dbReference>
<gene>
    <name evidence="3" type="ORF">BV898_13166</name>
</gene>
<keyword evidence="2" id="KW-0472">Membrane</keyword>
<proteinExistence type="predicted"/>
<evidence type="ECO:0000256" key="2">
    <source>
        <dbReference type="SAM" id="Phobius"/>
    </source>
</evidence>
<dbReference type="AlphaFoldDB" id="A0A1W0WBL9"/>
<protein>
    <submittedName>
        <fullName evidence="3">Uncharacterized protein</fullName>
    </submittedName>
</protein>
<keyword evidence="2" id="KW-1133">Transmembrane helix</keyword>
<feature type="region of interest" description="Disordered" evidence="1">
    <location>
        <begin position="251"/>
        <end position="279"/>
    </location>
</feature>
<feature type="transmembrane region" description="Helical" evidence="2">
    <location>
        <begin position="29"/>
        <end position="52"/>
    </location>
</feature>
<keyword evidence="4" id="KW-1185">Reference proteome</keyword>
<sequence length="279" mass="30081">MASPSSSFNAVQYFSASPYGLADAKRKRVLLGTGVVQFIFGGFLLLPVFFVLGWTVPVVVVLLAWMTVSGLLGISASYFLPNTPNHHENHSPTHPNAPAVPPRNVTLKAYTVGLIIGLILAVATLLVGAALIQPLSFQIVSDSDYRKYFGDLEPAERVLFGTATMVLGAWLATVLLIMFILALHVLHKHYRCVERAIRAGRPVIDTNIATHYGCPDVLTSAALKRPDQFEEPFFPPRKALMPASGKIPLSTADRAPATGEDTCGGANTNLLPAKENSFD</sequence>
<comment type="caution">
    <text evidence="3">The sequence shown here is derived from an EMBL/GenBank/DDBJ whole genome shotgun (WGS) entry which is preliminary data.</text>
</comment>
<feature type="transmembrane region" description="Helical" evidence="2">
    <location>
        <begin position="158"/>
        <end position="186"/>
    </location>
</feature>
<evidence type="ECO:0000313" key="4">
    <source>
        <dbReference type="Proteomes" id="UP000192578"/>
    </source>
</evidence>
<dbReference type="EMBL" id="MTYJ01000141">
    <property type="protein sequence ID" value="OQV12604.1"/>
    <property type="molecule type" value="Genomic_DNA"/>
</dbReference>
<organism evidence="3 4">
    <name type="scientific">Hypsibius exemplaris</name>
    <name type="common">Freshwater tardigrade</name>
    <dbReference type="NCBI Taxonomy" id="2072580"/>
    <lineage>
        <taxon>Eukaryota</taxon>
        <taxon>Metazoa</taxon>
        <taxon>Ecdysozoa</taxon>
        <taxon>Tardigrada</taxon>
        <taxon>Eutardigrada</taxon>
        <taxon>Parachela</taxon>
        <taxon>Hypsibioidea</taxon>
        <taxon>Hypsibiidae</taxon>
        <taxon>Hypsibius</taxon>
    </lineage>
</organism>
<evidence type="ECO:0000313" key="3">
    <source>
        <dbReference type="EMBL" id="OQV12604.1"/>
    </source>
</evidence>
<accession>A0A1W0WBL9</accession>
<keyword evidence="2" id="KW-0812">Transmembrane</keyword>
<reference evidence="4" key="1">
    <citation type="submission" date="2017-01" db="EMBL/GenBank/DDBJ databases">
        <title>Comparative genomics of anhydrobiosis in the tardigrade Hypsibius dujardini.</title>
        <authorList>
            <person name="Yoshida Y."/>
            <person name="Koutsovoulos G."/>
            <person name="Laetsch D."/>
            <person name="Stevens L."/>
            <person name="Kumar S."/>
            <person name="Horikawa D."/>
            <person name="Ishino K."/>
            <person name="Komine S."/>
            <person name="Tomita M."/>
            <person name="Blaxter M."/>
            <person name="Arakawa K."/>
        </authorList>
    </citation>
    <scope>NUCLEOTIDE SEQUENCE [LARGE SCALE GENOMIC DNA]</scope>
    <source>
        <strain evidence="4">Z151</strain>
    </source>
</reference>
<feature type="transmembrane region" description="Helical" evidence="2">
    <location>
        <begin position="109"/>
        <end position="132"/>
    </location>
</feature>